<protein>
    <submittedName>
        <fullName evidence="2">Uncharacterized protein</fullName>
    </submittedName>
</protein>
<gene>
    <name evidence="2" type="ORF">E2C01_057350</name>
</gene>
<reference evidence="2 3" key="1">
    <citation type="submission" date="2019-05" db="EMBL/GenBank/DDBJ databases">
        <title>Another draft genome of Portunus trituberculatus and its Hox gene families provides insights of decapod evolution.</title>
        <authorList>
            <person name="Jeong J.-H."/>
            <person name="Song I."/>
            <person name="Kim S."/>
            <person name="Choi T."/>
            <person name="Kim D."/>
            <person name="Ryu S."/>
            <person name="Kim W."/>
        </authorList>
    </citation>
    <scope>NUCLEOTIDE SEQUENCE [LARGE SCALE GENOMIC DNA]</scope>
    <source>
        <tissue evidence="2">Muscle</tissue>
    </source>
</reference>
<evidence type="ECO:0000313" key="2">
    <source>
        <dbReference type="EMBL" id="MPC63255.1"/>
    </source>
</evidence>
<evidence type="ECO:0000313" key="3">
    <source>
        <dbReference type="Proteomes" id="UP000324222"/>
    </source>
</evidence>
<keyword evidence="3" id="KW-1185">Reference proteome</keyword>
<feature type="compositionally biased region" description="Low complexity" evidence="1">
    <location>
        <begin position="74"/>
        <end position="86"/>
    </location>
</feature>
<organism evidence="2 3">
    <name type="scientific">Portunus trituberculatus</name>
    <name type="common">Swimming crab</name>
    <name type="synonym">Neptunus trituberculatus</name>
    <dbReference type="NCBI Taxonomy" id="210409"/>
    <lineage>
        <taxon>Eukaryota</taxon>
        <taxon>Metazoa</taxon>
        <taxon>Ecdysozoa</taxon>
        <taxon>Arthropoda</taxon>
        <taxon>Crustacea</taxon>
        <taxon>Multicrustacea</taxon>
        <taxon>Malacostraca</taxon>
        <taxon>Eumalacostraca</taxon>
        <taxon>Eucarida</taxon>
        <taxon>Decapoda</taxon>
        <taxon>Pleocyemata</taxon>
        <taxon>Brachyura</taxon>
        <taxon>Eubrachyura</taxon>
        <taxon>Portunoidea</taxon>
        <taxon>Portunidae</taxon>
        <taxon>Portuninae</taxon>
        <taxon>Portunus</taxon>
    </lineage>
</organism>
<dbReference type="EMBL" id="VSRR010020577">
    <property type="protein sequence ID" value="MPC63255.1"/>
    <property type="molecule type" value="Genomic_DNA"/>
</dbReference>
<name>A0A5B7H0T8_PORTR</name>
<evidence type="ECO:0000256" key="1">
    <source>
        <dbReference type="SAM" id="MobiDB-lite"/>
    </source>
</evidence>
<proteinExistence type="predicted"/>
<sequence>MMQTSVEANEEAAGMVSDMEQLGRDSKPPYQGCCIALPHHAKAKLSFPASVQERQREILQATKTKGRQGAECATQTRQPRQSTTRSIPRGLRKTTGIMADIRGPRRAPGSGRAIANCQVLHEPKNANLMAFDVDFDG</sequence>
<feature type="region of interest" description="Disordered" evidence="1">
    <location>
        <begin position="62"/>
        <end position="96"/>
    </location>
</feature>
<dbReference type="AlphaFoldDB" id="A0A5B7H0T8"/>
<accession>A0A5B7H0T8</accession>
<dbReference type="Proteomes" id="UP000324222">
    <property type="component" value="Unassembled WGS sequence"/>
</dbReference>
<comment type="caution">
    <text evidence="2">The sequence shown here is derived from an EMBL/GenBank/DDBJ whole genome shotgun (WGS) entry which is preliminary data.</text>
</comment>